<evidence type="ECO:0000259" key="8">
    <source>
        <dbReference type="Pfam" id="PF21238"/>
    </source>
</evidence>
<dbReference type="InterPro" id="IPR039894">
    <property type="entry name" value="Pus10-like"/>
</dbReference>
<sequence>MTDSQFEDCTTCPPSMPVAECSCEIACTHEPVFVAGRYQKYSRVLSQTPWIVDGKRVMEGSVEELICDPILSTFRPADHRFSSSGREDVDVRTLGLGRPFVVELIDPHRYIFSQEDMAVLQQKINSLSKDVQVRDLQIVSRGDTNILKEGETSKTKSYSAECWCERPLTEADIAKLAAIKDLVLQQKTPLRVLHRRTAATRERLIHSLSAKTFNKNIFKLFLCTQAGTYIKEFVHGDFGRTTPNMSELLGVECDIINLDVESVDVDWPPKIDLDNKMTSLMLDEKNNHLHEGGSQECQDNEVS</sequence>
<comment type="similarity">
    <text evidence="1">Belongs to the pseudouridine synthase Pus10 family.</text>
</comment>
<dbReference type="GO" id="GO:0003723">
    <property type="term" value="F:RNA binding"/>
    <property type="evidence" value="ECO:0007669"/>
    <property type="project" value="InterPro"/>
</dbReference>
<dbReference type="InterPro" id="IPR020103">
    <property type="entry name" value="PsdUridine_synth_cat_dom_sf"/>
</dbReference>
<dbReference type="Gene3D" id="3.30.70.3190">
    <property type="match status" value="1"/>
</dbReference>
<dbReference type="GO" id="GO:0160148">
    <property type="term" value="F:tRNA pseudouridine(55) synthase activity"/>
    <property type="evidence" value="ECO:0007669"/>
    <property type="project" value="UniProtKB-EC"/>
</dbReference>
<name>A0AAV3ZMZ0_9GAST</name>
<dbReference type="Gene3D" id="3.30.70.2510">
    <property type="match status" value="1"/>
</dbReference>
<evidence type="ECO:0000256" key="7">
    <source>
        <dbReference type="ARBA" id="ARBA00083669"/>
    </source>
</evidence>
<dbReference type="SUPFAM" id="SSF55120">
    <property type="entry name" value="Pseudouridine synthase"/>
    <property type="match status" value="1"/>
</dbReference>
<reference evidence="9 10" key="1">
    <citation type="journal article" date="2021" name="Elife">
        <title>Chloroplast acquisition without the gene transfer in kleptoplastic sea slugs, Plakobranchus ocellatus.</title>
        <authorList>
            <person name="Maeda T."/>
            <person name="Takahashi S."/>
            <person name="Yoshida T."/>
            <person name="Shimamura S."/>
            <person name="Takaki Y."/>
            <person name="Nagai Y."/>
            <person name="Toyoda A."/>
            <person name="Suzuki Y."/>
            <person name="Arimoto A."/>
            <person name="Ishii H."/>
            <person name="Satoh N."/>
            <person name="Nishiyama T."/>
            <person name="Hasebe M."/>
            <person name="Maruyama T."/>
            <person name="Minagawa J."/>
            <person name="Obokata J."/>
            <person name="Shigenobu S."/>
        </authorList>
    </citation>
    <scope>NUCLEOTIDE SEQUENCE [LARGE SCALE GENOMIC DNA]</scope>
</reference>
<evidence type="ECO:0000256" key="1">
    <source>
        <dbReference type="ARBA" id="ARBA00009652"/>
    </source>
</evidence>
<evidence type="ECO:0000256" key="5">
    <source>
        <dbReference type="ARBA" id="ARBA00075270"/>
    </source>
</evidence>
<dbReference type="Pfam" id="PF21238">
    <property type="entry name" value="Pus10_C"/>
    <property type="match status" value="1"/>
</dbReference>
<keyword evidence="10" id="KW-1185">Reference proteome</keyword>
<comment type="caution">
    <text evidence="9">The sequence shown here is derived from an EMBL/GenBank/DDBJ whole genome shotgun (WGS) entry which is preliminary data.</text>
</comment>
<evidence type="ECO:0000256" key="4">
    <source>
        <dbReference type="ARBA" id="ARBA00023235"/>
    </source>
</evidence>
<dbReference type="AlphaFoldDB" id="A0AAV3ZMZ0"/>
<evidence type="ECO:0000256" key="6">
    <source>
        <dbReference type="ARBA" id="ARBA00079393"/>
    </source>
</evidence>
<dbReference type="InterPro" id="IPR048741">
    <property type="entry name" value="Pus10-like_C"/>
</dbReference>
<evidence type="ECO:0000256" key="2">
    <source>
        <dbReference type="ARBA" id="ARBA00012787"/>
    </source>
</evidence>
<dbReference type="Proteomes" id="UP000735302">
    <property type="component" value="Unassembled WGS sequence"/>
</dbReference>
<evidence type="ECO:0000256" key="3">
    <source>
        <dbReference type="ARBA" id="ARBA00022694"/>
    </source>
</evidence>
<dbReference type="EC" id="5.4.99.25" evidence="2"/>
<feature type="domain" description="Pus10-like C-terminal" evidence="8">
    <location>
        <begin position="33"/>
        <end position="264"/>
    </location>
</feature>
<dbReference type="PANTHER" id="PTHR21568">
    <property type="entry name" value="TRNA PSEUDOURIDINE SYNTHASE PUS10"/>
    <property type="match status" value="1"/>
</dbReference>
<keyword evidence="3" id="KW-0819">tRNA processing</keyword>
<proteinExistence type="inferred from homology"/>
<dbReference type="EMBL" id="BLXT01002546">
    <property type="protein sequence ID" value="GFN95827.1"/>
    <property type="molecule type" value="Genomic_DNA"/>
</dbReference>
<dbReference type="PANTHER" id="PTHR21568:SF0">
    <property type="entry name" value="TRNA PSEUDOURIDINE SYNTHASE PUS10"/>
    <property type="match status" value="1"/>
</dbReference>
<accession>A0AAV3ZMZ0</accession>
<evidence type="ECO:0000313" key="9">
    <source>
        <dbReference type="EMBL" id="GFN95827.1"/>
    </source>
</evidence>
<dbReference type="FunFam" id="3.30.70.2510:FF:000001">
    <property type="entry name" value="tRNA pseudouridine synthase Pus10"/>
    <property type="match status" value="1"/>
</dbReference>
<protein>
    <recommendedName>
        <fullName evidence="2">tRNA pseudouridine(55) synthase</fullName>
        <ecNumber evidence="2">5.4.99.25</ecNumber>
    </recommendedName>
    <alternativeName>
        <fullName evidence="7">tRNA pseudouridine 55 synthase</fullName>
    </alternativeName>
    <alternativeName>
        <fullName evidence="5">tRNA pseudouridylate synthase</fullName>
    </alternativeName>
    <alternativeName>
        <fullName evidence="6">tRNA-uridine isomerase</fullName>
    </alternativeName>
</protein>
<dbReference type="GO" id="GO:0031119">
    <property type="term" value="P:tRNA pseudouridine synthesis"/>
    <property type="evidence" value="ECO:0007669"/>
    <property type="project" value="TreeGrafter"/>
</dbReference>
<dbReference type="NCBIfam" id="TIGR01213">
    <property type="entry name" value="pseudo_Pus10arc"/>
    <property type="match status" value="1"/>
</dbReference>
<dbReference type="FunFam" id="3.30.70.3190:FF:000001">
    <property type="entry name" value="tRNA pseudouridine synthase Pus10"/>
    <property type="match status" value="1"/>
</dbReference>
<organism evidence="9 10">
    <name type="scientific">Plakobranchus ocellatus</name>
    <dbReference type="NCBI Taxonomy" id="259542"/>
    <lineage>
        <taxon>Eukaryota</taxon>
        <taxon>Metazoa</taxon>
        <taxon>Spiralia</taxon>
        <taxon>Lophotrochozoa</taxon>
        <taxon>Mollusca</taxon>
        <taxon>Gastropoda</taxon>
        <taxon>Heterobranchia</taxon>
        <taxon>Euthyneura</taxon>
        <taxon>Panpulmonata</taxon>
        <taxon>Sacoglossa</taxon>
        <taxon>Placobranchoidea</taxon>
        <taxon>Plakobranchidae</taxon>
        <taxon>Plakobranchus</taxon>
    </lineage>
</organism>
<keyword evidence="4" id="KW-0413">Isomerase</keyword>
<gene>
    <name evidence="9" type="ORF">PoB_002233300</name>
</gene>
<evidence type="ECO:0000313" key="10">
    <source>
        <dbReference type="Proteomes" id="UP000735302"/>
    </source>
</evidence>